<feature type="compositionally biased region" description="Basic and acidic residues" evidence="1">
    <location>
        <begin position="193"/>
        <end position="219"/>
    </location>
</feature>
<sequence length="347" mass="38265">MGSAAEEPSASERPWLWMPVACTICLIIACMIGSLRVIWRLSHSNAGSDRWCCIKYGLRISSMLLLVAGAFGLLDAGRRFWDHRDLAREASIVFLVFPGLTYTFLVLAVLFAALGLKVRRSKAQAAEQAYVAVRQNCRISFLAGVAAGMTQEVLCGVDDKEFPMPDAWRESCQMLGSSCGLLLLGIFAAQADGTEKREEQPPEAEAAKKAEEETLRRQESASGSIGDPFFPRRDLFSSPQWARESPEQEDTTRRGRHNSLNEPLLQSPEFDSADPETGMGSHRSDDAGRASIPEQDQAMKDASRESREVFHTPAGGYSKSFYWPSPDPHETRLLSSPPMQPVPVLAL</sequence>
<organism evidence="3 4">
    <name type="scientific">Durusdinium trenchii</name>
    <dbReference type="NCBI Taxonomy" id="1381693"/>
    <lineage>
        <taxon>Eukaryota</taxon>
        <taxon>Sar</taxon>
        <taxon>Alveolata</taxon>
        <taxon>Dinophyceae</taxon>
        <taxon>Suessiales</taxon>
        <taxon>Symbiodiniaceae</taxon>
        <taxon>Durusdinium</taxon>
    </lineage>
</organism>
<proteinExistence type="predicted"/>
<accession>A0ABP0QTF3</accession>
<name>A0ABP0QTF3_9DINO</name>
<feature type="transmembrane region" description="Helical" evidence="2">
    <location>
        <begin position="56"/>
        <end position="74"/>
    </location>
</feature>
<feature type="transmembrane region" description="Helical" evidence="2">
    <location>
        <begin position="15"/>
        <end position="35"/>
    </location>
</feature>
<keyword evidence="2" id="KW-0472">Membrane</keyword>
<protein>
    <recommendedName>
        <fullName evidence="5">Transmembrane protein</fullName>
    </recommendedName>
</protein>
<evidence type="ECO:0000256" key="1">
    <source>
        <dbReference type="SAM" id="MobiDB-lite"/>
    </source>
</evidence>
<dbReference type="EMBL" id="CAXAMM010039995">
    <property type="protein sequence ID" value="CAK9090381.1"/>
    <property type="molecule type" value="Genomic_DNA"/>
</dbReference>
<keyword evidence="2" id="KW-0812">Transmembrane</keyword>
<feature type="compositionally biased region" description="Basic and acidic residues" evidence="1">
    <location>
        <begin position="244"/>
        <end position="253"/>
    </location>
</feature>
<feature type="compositionally biased region" description="Basic and acidic residues" evidence="1">
    <location>
        <begin position="297"/>
        <end position="310"/>
    </location>
</feature>
<evidence type="ECO:0000313" key="4">
    <source>
        <dbReference type="Proteomes" id="UP001642464"/>
    </source>
</evidence>
<evidence type="ECO:0008006" key="5">
    <source>
        <dbReference type="Google" id="ProtNLM"/>
    </source>
</evidence>
<evidence type="ECO:0000256" key="2">
    <source>
        <dbReference type="SAM" id="Phobius"/>
    </source>
</evidence>
<reference evidence="3 4" key="1">
    <citation type="submission" date="2024-02" db="EMBL/GenBank/DDBJ databases">
        <authorList>
            <person name="Chen Y."/>
            <person name="Shah S."/>
            <person name="Dougan E. K."/>
            <person name="Thang M."/>
            <person name="Chan C."/>
        </authorList>
    </citation>
    <scope>NUCLEOTIDE SEQUENCE [LARGE SCALE GENOMIC DNA]</scope>
</reference>
<comment type="caution">
    <text evidence="3">The sequence shown here is derived from an EMBL/GenBank/DDBJ whole genome shotgun (WGS) entry which is preliminary data.</text>
</comment>
<feature type="region of interest" description="Disordered" evidence="1">
    <location>
        <begin position="193"/>
        <end position="347"/>
    </location>
</feature>
<feature type="transmembrane region" description="Helical" evidence="2">
    <location>
        <begin position="94"/>
        <end position="116"/>
    </location>
</feature>
<dbReference type="Proteomes" id="UP001642464">
    <property type="component" value="Unassembled WGS sequence"/>
</dbReference>
<gene>
    <name evidence="3" type="ORF">SCF082_LOCUS42630</name>
</gene>
<evidence type="ECO:0000313" key="3">
    <source>
        <dbReference type="EMBL" id="CAK9090381.1"/>
    </source>
</evidence>
<keyword evidence="4" id="KW-1185">Reference proteome</keyword>
<keyword evidence="2" id="KW-1133">Transmembrane helix</keyword>